<comment type="caution">
    <text evidence="2">The sequence shown here is derived from an EMBL/GenBank/DDBJ whole genome shotgun (WGS) entry which is preliminary data.</text>
</comment>
<feature type="transmembrane region" description="Helical" evidence="1">
    <location>
        <begin position="153"/>
        <end position="173"/>
    </location>
</feature>
<dbReference type="RefSeq" id="WP_175594057.1">
    <property type="nucleotide sequence ID" value="NZ_JABWGN010000016.1"/>
</dbReference>
<keyword evidence="3" id="KW-1185">Reference proteome</keyword>
<proteinExistence type="predicted"/>
<keyword evidence="1" id="KW-1133">Transmembrane helix</keyword>
<feature type="transmembrane region" description="Helical" evidence="1">
    <location>
        <begin position="179"/>
        <end position="198"/>
    </location>
</feature>
<dbReference type="EMBL" id="JABWGN010000016">
    <property type="protein sequence ID" value="NUW36604.1"/>
    <property type="molecule type" value="Genomic_DNA"/>
</dbReference>
<feature type="transmembrane region" description="Helical" evidence="1">
    <location>
        <begin position="276"/>
        <end position="295"/>
    </location>
</feature>
<gene>
    <name evidence="2" type="ORF">HTZ77_35130</name>
</gene>
<evidence type="ECO:0000313" key="2">
    <source>
        <dbReference type="EMBL" id="NUW36604.1"/>
    </source>
</evidence>
<evidence type="ECO:0000256" key="1">
    <source>
        <dbReference type="SAM" id="Phobius"/>
    </source>
</evidence>
<accession>A0A7Y6M7Q2</accession>
<feature type="transmembrane region" description="Helical" evidence="1">
    <location>
        <begin position="341"/>
        <end position="363"/>
    </location>
</feature>
<dbReference type="Pfam" id="PF05402">
    <property type="entry name" value="PqqD"/>
    <property type="match status" value="1"/>
</dbReference>
<evidence type="ECO:0000313" key="3">
    <source>
        <dbReference type="Proteomes" id="UP000586042"/>
    </source>
</evidence>
<sequence length="368" mass="39755">MARHDGSLRRADDVSVAWDLPVSLASGIEVCAEDENGVLLFDTDSGKYFQLGRSSRLLIPRLRESVSPHELSQEISDRFQVPLTRAEETVSRFLSELRGLGVLDVEPAPERRRGRLTRALADIPMPRLVLLRNTSAPGAPRSRAPLRPLTRNALLAVLALVTALSVTMAALAVTHRTGTGSLGLATALLPIVLVLHLAVHELGHYLACRYYGVVVREVGIAFFFWVLPRPYVDRSHAYRLPGRAALLVITLAGPVVDVVNGGIAGVIALTASDPGVRVLAAAVANALLLALLHNLNPFMPSDGLHALEAATGHHAFRRRAITYLLTRDRRTVTGAWLRRLYVGYGVLALGYLGVLVLLVGRLFTAVGG</sequence>
<feature type="transmembrane region" description="Helical" evidence="1">
    <location>
        <begin position="210"/>
        <end position="227"/>
    </location>
</feature>
<keyword evidence="1" id="KW-0472">Membrane</keyword>
<dbReference type="Proteomes" id="UP000586042">
    <property type="component" value="Unassembled WGS sequence"/>
</dbReference>
<dbReference type="AlphaFoldDB" id="A0A7Y6M7Q2"/>
<protein>
    <submittedName>
        <fullName evidence="2">PqqD family peptide modification chaperone</fullName>
    </submittedName>
</protein>
<dbReference type="InterPro" id="IPR008792">
    <property type="entry name" value="PQQD"/>
</dbReference>
<reference evidence="2 3" key="1">
    <citation type="submission" date="2020-06" db="EMBL/GenBank/DDBJ databases">
        <title>Nonomuraea sp. SMC257, a novel actinomycete isolated from soil.</title>
        <authorList>
            <person name="Chanama M."/>
        </authorList>
    </citation>
    <scope>NUCLEOTIDE SEQUENCE [LARGE SCALE GENOMIC DNA]</scope>
    <source>
        <strain evidence="2 3">SMC257</strain>
    </source>
</reference>
<organism evidence="2 3">
    <name type="scientific">Nonomuraea montanisoli</name>
    <dbReference type="NCBI Taxonomy" id="2741721"/>
    <lineage>
        <taxon>Bacteria</taxon>
        <taxon>Bacillati</taxon>
        <taxon>Actinomycetota</taxon>
        <taxon>Actinomycetes</taxon>
        <taxon>Streptosporangiales</taxon>
        <taxon>Streptosporangiaceae</taxon>
        <taxon>Nonomuraea</taxon>
    </lineage>
</organism>
<keyword evidence="1" id="KW-0812">Transmembrane</keyword>
<name>A0A7Y6M7Q2_9ACTN</name>
<feature type="transmembrane region" description="Helical" evidence="1">
    <location>
        <begin position="247"/>
        <end position="269"/>
    </location>
</feature>